<protein>
    <recommendedName>
        <fullName evidence="12">Imidazole glycerol phosphate synthase subunit HisH</fullName>
        <ecNumber evidence="12">4.3.2.10</ecNumber>
    </recommendedName>
    <alternativeName>
        <fullName evidence="12">IGP synthase glutaminase subunit</fullName>
        <ecNumber evidence="12">3.5.1.2</ecNumber>
    </alternativeName>
    <alternativeName>
        <fullName evidence="12">IGP synthase subunit HisH</fullName>
    </alternativeName>
    <alternativeName>
        <fullName evidence="12">ImGP synthase subunit HisH</fullName>
        <shortName evidence="12">IGPS subunit HisH</shortName>
    </alternativeName>
</protein>
<dbReference type="GO" id="GO:0000105">
    <property type="term" value="P:L-histidine biosynthetic process"/>
    <property type="evidence" value="ECO:0007669"/>
    <property type="project" value="UniProtKB-UniRule"/>
</dbReference>
<keyword evidence="9 12" id="KW-0456">Lyase</keyword>
<dbReference type="NCBIfam" id="TIGR01855">
    <property type="entry name" value="IMP_synth_hisH"/>
    <property type="match status" value="1"/>
</dbReference>
<dbReference type="CDD" id="cd01748">
    <property type="entry name" value="GATase1_IGP_Synthase"/>
    <property type="match status" value="1"/>
</dbReference>
<comment type="subunit">
    <text evidence="3 12">Heterodimer of HisH and HisF.</text>
</comment>
<dbReference type="Pfam" id="PF00117">
    <property type="entry name" value="GATase"/>
    <property type="match status" value="1"/>
</dbReference>
<feature type="active site" evidence="12 13">
    <location>
        <position position="183"/>
    </location>
</feature>
<evidence type="ECO:0000256" key="2">
    <source>
        <dbReference type="ARBA" id="ARBA00005091"/>
    </source>
</evidence>
<evidence type="ECO:0000256" key="11">
    <source>
        <dbReference type="ARBA" id="ARBA00049534"/>
    </source>
</evidence>
<evidence type="ECO:0000313" key="15">
    <source>
        <dbReference type="EMBL" id="TWT77931.1"/>
    </source>
</evidence>
<comment type="catalytic activity">
    <reaction evidence="10 12">
        <text>5-[(5-phospho-1-deoxy-D-ribulos-1-ylimino)methylamino]-1-(5-phospho-beta-D-ribosyl)imidazole-4-carboxamide + L-glutamine = D-erythro-1-(imidazol-4-yl)glycerol 3-phosphate + 5-amino-1-(5-phospho-beta-D-ribosyl)imidazole-4-carboxamide + L-glutamate + H(+)</text>
        <dbReference type="Rhea" id="RHEA:24793"/>
        <dbReference type="ChEBI" id="CHEBI:15378"/>
        <dbReference type="ChEBI" id="CHEBI:29985"/>
        <dbReference type="ChEBI" id="CHEBI:58278"/>
        <dbReference type="ChEBI" id="CHEBI:58359"/>
        <dbReference type="ChEBI" id="CHEBI:58475"/>
        <dbReference type="ChEBI" id="CHEBI:58525"/>
        <dbReference type="EC" id="4.3.2.10"/>
    </reaction>
</comment>
<keyword evidence="5 12" id="KW-0028">Amino-acid biosynthesis</keyword>
<comment type="subcellular location">
    <subcellularLocation>
        <location evidence="1 12">Cytoplasm</location>
    </subcellularLocation>
</comment>
<dbReference type="UniPathway" id="UPA00031">
    <property type="reaction ID" value="UER00010"/>
</dbReference>
<evidence type="ECO:0000256" key="1">
    <source>
        <dbReference type="ARBA" id="ARBA00004496"/>
    </source>
</evidence>
<evidence type="ECO:0000259" key="14">
    <source>
        <dbReference type="Pfam" id="PF00117"/>
    </source>
</evidence>
<dbReference type="FunFam" id="3.40.50.880:FF:000009">
    <property type="entry name" value="Imidazole glycerol phosphate synthase subunit HisH"/>
    <property type="match status" value="1"/>
</dbReference>
<dbReference type="GO" id="GO:0005737">
    <property type="term" value="C:cytoplasm"/>
    <property type="evidence" value="ECO:0007669"/>
    <property type="project" value="UniProtKB-SubCell"/>
</dbReference>
<feature type="active site" evidence="12 13">
    <location>
        <position position="185"/>
    </location>
</feature>
<dbReference type="PROSITE" id="PS51274">
    <property type="entry name" value="GATASE_COBBQ"/>
    <property type="match status" value="1"/>
</dbReference>
<evidence type="ECO:0000256" key="12">
    <source>
        <dbReference type="HAMAP-Rule" id="MF_00278"/>
    </source>
</evidence>
<dbReference type="EMBL" id="SJPO01000003">
    <property type="protein sequence ID" value="TWT77931.1"/>
    <property type="molecule type" value="Genomic_DNA"/>
</dbReference>
<evidence type="ECO:0000256" key="13">
    <source>
        <dbReference type="PIRSR" id="PIRSR000495-1"/>
    </source>
</evidence>
<dbReference type="Gene3D" id="3.40.50.880">
    <property type="match status" value="1"/>
</dbReference>
<organism evidence="15 16">
    <name type="scientific">Posidoniimonas polymericola</name>
    <dbReference type="NCBI Taxonomy" id="2528002"/>
    <lineage>
        <taxon>Bacteria</taxon>
        <taxon>Pseudomonadati</taxon>
        <taxon>Planctomycetota</taxon>
        <taxon>Planctomycetia</taxon>
        <taxon>Pirellulales</taxon>
        <taxon>Lacipirellulaceae</taxon>
        <taxon>Posidoniimonas</taxon>
    </lineage>
</organism>
<evidence type="ECO:0000256" key="3">
    <source>
        <dbReference type="ARBA" id="ARBA00011152"/>
    </source>
</evidence>
<dbReference type="SUPFAM" id="SSF52317">
    <property type="entry name" value="Class I glutamine amidotransferase-like"/>
    <property type="match status" value="1"/>
</dbReference>
<dbReference type="GO" id="GO:0000107">
    <property type="term" value="F:imidazoleglycerol-phosphate synthase activity"/>
    <property type="evidence" value="ECO:0007669"/>
    <property type="project" value="UniProtKB-UniRule"/>
</dbReference>
<dbReference type="AlphaFoldDB" id="A0A5C5YT03"/>
<keyword evidence="8 12" id="KW-0368">Histidine biosynthesis</keyword>
<dbReference type="PIRSF" id="PIRSF000495">
    <property type="entry name" value="Amidotransf_hisH"/>
    <property type="match status" value="1"/>
</dbReference>
<comment type="pathway">
    <text evidence="2 12">Amino-acid biosynthesis; L-histidine biosynthesis; L-histidine from 5-phospho-alpha-D-ribose 1-diphosphate: step 5/9.</text>
</comment>
<keyword evidence="4 12" id="KW-0963">Cytoplasm</keyword>
<evidence type="ECO:0000256" key="8">
    <source>
        <dbReference type="ARBA" id="ARBA00023102"/>
    </source>
</evidence>
<dbReference type="PROSITE" id="PS51273">
    <property type="entry name" value="GATASE_TYPE_1"/>
    <property type="match status" value="1"/>
</dbReference>
<dbReference type="GO" id="GO:0004359">
    <property type="term" value="F:glutaminase activity"/>
    <property type="evidence" value="ECO:0007669"/>
    <property type="project" value="UniProtKB-EC"/>
</dbReference>
<dbReference type="InterPro" id="IPR010139">
    <property type="entry name" value="Imidazole-glycPsynth_HisH"/>
</dbReference>
<dbReference type="OrthoDB" id="9807137at2"/>
<sequence>MLAIINYEMGNLRSVQKALEKVGHEATITDRPDEIAAADKLVLPGVGAFADAISALHQKQLVEPIKDAIAGGKPFLGVCLGMQLLLDVSYEDGEHQGLGVVPGEVRKFAVPAELKVPHMGWNQARFARPTRLFSGIQDESYFYFVHSYYVAPTDPSVVAAECDYGGPFCAAIERDNLFATQFHPEKSQADGLRVLKNFAEL</sequence>
<dbReference type="PANTHER" id="PTHR42701">
    <property type="entry name" value="IMIDAZOLE GLYCEROL PHOSPHATE SYNTHASE SUBUNIT HISH"/>
    <property type="match status" value="1"/>
</dbReference>
<feature type="active site" description="Nucleophile" evidence="12 13">
    <location>
        <position position="79"/>
    </location>
</feature>
<evidence type="ECO:0000313" key="16">
    <source>
        <dbReference type="Proteomes" id="UP000318478"/>
    </source>
</evidence>
<comment type="function">
    <text evidence="12">IGPS catalyzes the conversion of PRFAR and glutamine to IGP, AICAR and glutamate. The HisH subunit catalyzes the hydrolysis of glutamine to glutamate and ammonia as part of the synthesis of IGP and AICAR. The resulting ammonia molecule is channeled to the active site of HisF.</text>
</comment>
<dbReference type="PANTHER" id="PTHR42701:SF1">
    <property type="entry name" value="IMIDAZOLE GLYCEROL PHOSPHATE SYNTHASE SUBUNIT HISH"/>
    <property type="match status" value="1"/>
</dbReference>
<keyword evidence="7 12" id="KW-0315">Glutamine amidotransferase</keyword>
<dbReference type="GO" id="GO:0016829">
    <property type="term" value="F:lyase activity"/>
    <property type="evidence" value="ECO:0007669"/>
    <property type="project" value="UniProtKB-KW"/>
</dbReference>
<comment type="catalytic activity">
    <reaction evidence="11 12">
        <text>L-glutamine + H2O = L-glutamate + NH4(+)</text>
        <dbReference type="Rhea" id="RHEA:15889"/>
        <dbReference type="ChEBI" id="CHEBI:15377"/>
        <dbReference type="ChEBI" id="CHEBI:28938"/>
        <dbReference type="ChEBI" id="CHEBI:29985"/>
        <dbReference type="ChEBI" id="CHEBI:58359"/>
        <dbReference type="EC" id="3.5.1.2"/>
    </reaction>
</comment>
<keyword evidence="15" id="KW-0808">Transferase</keyword>
<evidence type="ECO:0000256" key="7">
    <source>
        <dbReference type="ARBA" id="ARBA00022962"/>
    </source>
</evidence>
<accession>A0A5C5YT03</accession>
<keyword evidence="16" id="KW-1185">Reference proteome</keyword>
<name>A0A5C5YT03_9BACT</name>
<proteinExistence type="inferred from homology"/>
<feature type="domain" description="Glutamine amidotransferase" evidence="14">
    <location>
        <begin position="4"/>
        <end position="198"/>
    </location>
</feature>
<dbReference type="EC" id="4.3.2.10" evidence="12"/>
<evidence type="ECO:0000256" key="6">
    <source>
        <dbReference type="ARBA" id="ARBA00022801"/>
    </source>
</evidence>
<reference evidence="15 16" key="1">
    <citation type="submission" date="2019-02" db="EMBL/GenBank/DDBJ databases">
        <title>Deep-cultivation of Planctomycetes and their phenomic and genomic characterization uncovers novel biology.</title>
        <authorList>
            <person name="Wiegand S."/>
            <person name="Jogler M."/>
            <person name="Boedeker C."/>
            <person name="Pinto D."/>
            <person name="Vollmers J."/>
            <person name="Rivas-Marin E."/>
            <person name="Kohn T."/>
            <person name="Peeters S.H."/>
            <person name="Heuer A."/>
            <person name="Rast P."/>
            <person name="Oberbeckmann S."/>
            <person name="Bunk B."/>
            <person name="Jeske O."/>
            <person name="Meyerdierks A."/>
            <person name="Storesund J.E."/>
            <person name="Kallscheuer N."/>
            <person name="Luecker S."/>
            <person name="Lage O.M."/>
            <person name="Pohl T."/>
            <person name="Merkel B.J."/>
            <person name="Hornburger P."/>
            <person name="Mueller R.-W."/>
            <person name="Bruemmer F."/>
            <person name="Labrenz M."/>
            <person name="Spormann A.M."/>
            <person name="Op Den Camp H."/>
            <person name="Overmann J."/>
            <person name="Amann R."/>
            <person name="Jetten M.S.M."/>
            <person name="Mascher T."/>
            <person name="Medema M.H."/>
            <person name="Devos D.P."/>
            <person name="Kaster A.-K."/>
            <person name="Ovreas L."/>
            <person name="Rohde M."/>
            <person name="Galperin M.Y."/>
            <person name="Jogler C."/>
        </authorList>
    </citation>
    <scope>NUCLEOTIDE SEQUENCE [LARGE SCALE GENOMIC DNA]</scope>
    <source>
        <strain evidence="15 16">Pla123a</strain>
    </source>
</reference>
<dbReference type="InterPro" id="IPR029062">
    <property type="entry name" value="Class_I_gatase-like"/>
</dbReference>
<dbReference type="EC" id="3.5.1.2" evidence="12"/>
<dbReference type="Proteomes" id="UP000318478">
    <property type="component" value="Unassembled WGS sequence"/>
</dbReference>
<gene>
    <name evidence="15" type="primary">hisH1</name>
    <name evidence="12" type="synonym">hisH</name>
    <name evidence="15" type="ORF">Pla123a_17300</name>
</gene>
<keyword evidence="6 12" id="KW-0378">Hydrolase</keyword>
<evidence type="ECO:0000256" key="10">
    <source>
        <dbReference type="ARBA" id="ARBA00047838"/>
    </source>
</evidence>
<evidence type="ECO:0000256" key="5">
    <source>
        <dbReference type="ARBA" id="ARBA00022605"/>
    </source>
</evidence>
<keyword evidence="15" id="KW-0328">Glycosyltransferase</keyword>
<dbReference type="RefSeq" id="WP_146585861.1">
    <property type="nucleotide sequence ID" value="NZ_SJPO01000003.1"/>
</dbReference>
<evidence type="ECO:0000256" key="4">
    <source>
        <dbReference type="ARBA" id="ARBA00022490"/>
    </source>
</evidence>
<dbReference type="InterPro" id="IPR017926">
    <property type="entry name" value="GATASE"/>
</dbReference>
<evidence type="ECO:0000256" key="9">
    <source>
        <dbReference type="ARBA" id="ARBA00023239"/>
    </source>
</evidence>
<dbReference type="HAMAP" id="MF_00278">
    <property type="entry name" value="HisH"/>
    <property type="match status" value="1"/>
</dbReference>
<comment type="caution">
    <text evidence="15">The sequence shown here is derived from an EMBL/GenBank/DDBJ whole genome shotgun (WGS) entry which is preliminary data.</text>
</comment>